<keyword evidence="1 2" id="KW-0728">SH3 domain</keyword>
<feature type="compositionally biased region" description="Pro residues" evidence="4">
    <location>
        <begin position="279"/>
        <end position="288"/>
    </location>
</feature>
<dbReference type="InterPro" id="IPR050384">
    <property type="entry name" value="Endophilin_SH3RF"/>
</dbReference>
<dbReference type="Proteomes" id="UP000325440">
    <property type="component" value="Unassembled WGS sequence"/>
</dbReference>
<feature type="domain" description="SH3" evidence="5">
    <location>
        <begin position="66"/>
        <end position="125"/>
    </location>
</feature>
<dbReference type="GO" id="GO:0016477">
    <property type="term" value="P:cell migration"/>
    <property type="evidence" value="ECO:0007669"/>
    <property type="project" value="TreeGrafter"/>
</dbReference>
<dbReference type="FunFam" id="2.30.30.40:FF:000072">
    <property type="entry name" value="Unconventional Myosin IB"/>
    <property type="match status" value="1"/>
</dbReference>
<evidence type="ECO:0000259" key="5">
    <source>
        <dbReference type="PROSITE" id="PS50002"/>
    </source>
</evidence>
<evidence type="ECO:0000313" key="7">
    <source>
        <dbReference type="Proteomes" id="UP000325440"/>
    </source>
</evidence>
<reference evidence="6 7" key="1">
    <citation type="submission" date="2019-08" db="EMBL/GenBank/DDBJ databases">
        <authorList>
            <person name="Alioto T."/>
            <person name="Alioto T."/>
            <person name="Gomez Garrido J."/>
        </authorList>
    </citation>
    <scope>NUCLEOTIDE SEQUENCE [LARGE SCALE GENOMIC DNA]</scope>
</reference>
<dbReference type="SMART" id="SM00326">
    <property type="entry name" value="SH3"/>
    <property type="match status" value="3"/>
</dbReference>
<feature type="compositionally biased region" description="Low complexity" evidence="4">
    <location>
        <begin position="289"/>
        <end position="306"/>
    </location>
</feature>
<feature type="coiled-coil region" evidence="3">
    <location>
        <begin position="577"/>
        <end position="604"/>
    </location>
</feature>
<dbReference type="PANTHER" id="PTHR14167:SF92">
    <property type="entry name" value="CIN85 AND CD2AP RELATED, ISOFORM J"/>
    <property type="match status" value="1"/>
</dbReference>
<dbReference type="OrthoDB" id="73680at2759"/>
<organism evidence="6 7">
    <name type="scientific">Cinara cedri</name>
    <dbReference type="NCBI Taxonomy" id="506608"/>
    <lineage>
        <taxon>Eukaryota</taxon>
        <taxon>Metazoa</taxon>
        <taxon>Ecdysozoa</taxon>
        <taxon>Arthropoda</taxon>
        <taxon>Hexapoda</taxon>
        <taxon>Insecta</taxon>
        <taxon>Pterygota</taxon>
        <taxon>Neoptera</taxon>
        <taxon>Paraneoptera</taxon>
        <taxon>Hemiptera</taxon>
        <taxon>Sternorrhyncha</taxon>
        <taxon>Aphidomorpha</taxon>
        <taxon>Aphidoidea</taxon>
        <taxon>Aphididae</taxon>
        <taxon>Lachninae</taxon>
        <taxon>Cinara</taxon>
    </lineage>
</organism>
<dbReference type="Pfam" id="PF14604">
    <property type="entry name" value="SH3_9"/>
    <property type="match status" value="3"/>
</dbReference>
<gene>
    <name evidence="6" type="ORF">CINCED_3A018153</name>
</gene>
<keyword evidence="3" id="KW-0175">Coiled coil</keyword>
<dbReference type="Gene3D" id="2.30.30.40">
    <property type="entry name" value="SH3 Domains"/>
    <property type="match status" value="3"/>
</dbReference>
<dbReference type="InterPro" id="IPR036028">
    <property type="entry name" value="SH3-like_dom_sf"/>
</dbReference>
<feature type="region of interest" description="Disordered" evidence="4">
    <location>
        <begin position="410"/>
        <end position="452"/>
    </location>
</feature>
<dbReference type="EMBL" id="CABPRJ010001913">
    <property type="protein sequence ID" value="VVC41158.1"/>
    <property type="molecule type" value="Genomic_DNA"/>
</dbReference>
<dbReference type="PRINTS" id="PR00499">
    <property type="entry name" value="P67PHOX"/>
</dbReference>
<evidence type="ECO:0000256" key="2">
    <source>
        <dbReference type="PROSITE-ProRule" id="PRU00192"/>
    </source>
</evidence>
<dbReference type="PROSITE" id="PS50002">
    <property type="entry name" value="SH3"/>
    <property type="match status" value="3"/>
</dbReference>
<sequence>MEALVQFDYEAREPDELTLKKGDIITDVKPMPDGWMEGYKDGKKGMFPDNYVRIVHNSTGVVLRKKNVRKCKVLFSYKPANRDELELNIDDVIEVLGEVEEGWWKGELRNEIGVFPSNYVTEISDTKSVSRSDSKTSIGSLQKEDYLKKELPIMEPIKTVNNAEPNIPVLPPKPAKEVCVALFPYEAVNSDELTLVEGDIVTILSREVEDKGWWKGELKGKIGVFPDNFVQVMNQDELATKTEKSASSPRSGTTASLRKVFQSQMENKSLGPVLNKKPALPPPPPTTKKPPSSKSSSTSSLSKTLSGIKSMLNSEQNSADKIKHIVAETSDSKQYGSIAVKRSESVGSMKKTSDSPDGSSMSRSSYQVTPSSVPESSPSSLVFTNHNNITAAETKSPDFDQIERTAMLSHPTASRVKAPRRRPPSSAFSVPSEDDPILDSPTTNGMENLPGVDKEKAPWVQELKMNQAKKSSAVNSVIGGGKTRVMISPSTTTITSESSETTTVTSRSGLTSVGVGGVVFKPPGYVPPLTTPEQVTVSTPTSPVAPVSTDFNSSALSVLNEKVKQLETTVQVQTILLDKLSTKLEFETEKRNEMEKELKKIMELVTRV</sequence>
<evidence type="ECO:0000313" key="6">
    <source>
        <dbReference type="EMBL" id="VVC41158.1"/>
    </source>
</evidence>
<dbReference type="PRINTS" id="PR00452">
    <property type="entry name" value="SH3DOMAIN"/>
</dbReference>
<feature type="compositionally biased region" description="Low complexity" evidence="4">
    <location>
        <begin position="355"/>
        <end position="380"/>
    </location>
</feature>
<dbReference type="SUPFAM" id="SSF50044">
    <property type="entry name" value="SH3-domain"/>
    <property type="match status" value="3"/>
</dbReference>
<dbReference type="CDD" id="cd11875">
    <property type="entry name" value="SH3_CD2AP-like_3"/>
    <property type="match status" value="1"/>
</dbReference>
<evidence type="ECO:0000256" key="1">
    <source>
        <dbReference type="ARBA" id="ARBA00022443"/>
    </source>
</evidence>
<dbReference type="GO" id="GO:0016192">
    <property type="term" value="P:vesicle-mediated transport"/>
    <property type="evidence" value="ECO:0007669"/>
    <property type="project" value="UniProtKB-ARBA"/>
</dbReference>
<dbReference type="CDD" id="cd11873">
    <property type="entry name" value="SH3_CD2AP-like_1"/>
    <property type="match status" value="1"/>
</dbReference>
<evidence type="ECO:0000256" key="4">
    <source>
        <dbReference type="SAM" id="MobiDB-lite"/>
    </source>
</evidence>
<keyword evidence="7" id="KW-1185">Reference proteome</keyword>
<feature type="region of interest" description="Disordered" evidence="4">
    <location>
        <begin position="267"/>
        <end position="306"/>
    </location>
</feature>
<evidence type="ECO:0000256" key="3">
    <source>
        <dbReference type="SAM" id="Coils"/>
    </source>
</evidence>
<dbReference type="InterPro" id="IPR001452">
    <property type="entry name" value="SH3_domain"/>
</dbReference>
<dbReference type="AlphaFoldDB" id="A0A5E4N8S1"/>
<protein>
    <submittedName>
        <fullName evidence="6">SH3 domain</fullName>
    </submittedName>
</protein>
<feature type="domain" description="SH3" evidence="5">
    <location>
        <begin position="174"/>
        <end position="235"/>
    </location>
</feature>
<feature type="domain" description="SH3" evidence="5">
    <location>
        <begin position="1"/>
        <end position="57"/>
    </location>
</feature>
<proteinExistence type="predicted"/>
<feature type="region of interest" description="Disordered" evidence="4">
    <location>
        <begin position="338"/>
        <end position="380"/>
    </location>
</feature>
<accession>A0A5E4N8S1</accession>
<name>A0A5E4N8S1_9HEMI</name>
<dbReference type="GO" id="GO:0007015">
    <property type="term" value="P:actin filament organization"/>
    <property type="evidence" value="ECO:0007669"/>
    <property type="project" value="TreeGrafter"/>
</dbReference>
<dbReference type="PANTHER" id="PTHR14167">
    <property type="entry name" value="SH3 DOMAIN-CONTAINING"/>
    <property type="match status" value="1"/>
</dbReference>